<proteinExistence type="predicted"/>
<evidence type="ECO:0000313" key="2">
    <source>
        <dbReference type="EMBL" id="AST92371.1"/>
    </source>
</evidence>
<keyword evidence="3" id="KW-1185">Reference proteome</keyword>
<feature type="domain" description="Phosphotyrosine protein phosphatase I" evidence="1">
    <location>
        <begin position="1"/>
        <end position="141"/>
    </location>
</feature>
<dbReference type="SMART" id="SM00226">
    <property type="entry name" value="LMWPc"/>
    <property type="match status" value="1"/>
</dbReference>
<dbReference type="InterPro" id="IPR021247">
    <property type="entry name" value="DUF2785"/>
</dbReference>
<gene>
    <name evidence="2" type="ORF">BC6307_14265</name>
</gene>
<dbReference type="Pfam" id="PF01451">
    <property type="entry name" value="LMWPc"/>
    <property type="match status" value="1"/>
</dbReference>
<evidence type="ECO:0000313" key="3">
    <source>
        <dbReference type="Proteomes" id="UP000215224"/>
    </source>
</evidence>
<dbReference type="InterPro" id="IPR036196">
    <property type="entry name" value="Ptyr_pPase_sf"/>
</dbReference>
<dbReference type="Gene3D" id="3.40.50.2300">
    <property type="match status" value="1"/>
</dbReference>
<accession>A0A223KS96</accession>
<dbReference type="STRING" id="1314751.GCA_001591425_01613"/>
<dbReference type="KEGG" id="bcoh:BC6307_14265"/>
<organism evidence="2 3">
    <name type="scientific">Sutcliffiella cohnii</name>
    <dbReference type="NCBI Taxonomy" id="33932"/>
    <lineage>
        <taxon>Bacteria</taxon>
        <taxon>Bacillati</taxon>
        <taxon>Bacillota</taxon>
        <taxon>Bacilli</taxon>
        <taxon>Bacillales</taxon>
        <taxon>Bacillaceae</taxon>
        <taxon>Sutcliffiella</taxon>
    </lineage>
</organism>
<dbReference type="RefSeq" id="WP_066414457.1">
    <property type="nucleotide sequence ID" value="NZ_CP018866.1"/>
</dbReference>
<dbReference type="EMBL" id="CP018866">
    <property type="protein sequence ID" value="AST92371.1"/>
    <property type="molecule type" value="Genomic_DNA"/>
</dbReference>
<dbReference type="Proteomes" id="UP000215224">
    <property type="component" value="Chromosome"/>
</dbReference>
<dbReference type="AlphaFoldDB" id="A0A223KS96"/>
<name>A0A223KS96_9BACI</name>
<reference evidence="2 3" key="1">
    <citation type="submission" date="2016-12" db="EMBL/GenBank/DDBJ databases">
        <title>The whole genome sequencing and assembly of Bacillus cohnii DSM 6307T strain.</title>
        <authorList>
            <person name="Lee Y.-J."/>
            <person name="Yi H."/>
            <person name="Bahn Y.-S."/>
            <person name="Kim J.F."/>
            <person name="Lee D.-W."/>
        </authorList>
    </citation>
    <scope>NUCLEOTIDE SEQUENCE [LARGE SCALE GENOMIC DNA]</scope>
    <source>
        <strain evidence="2 3">DSM 6307</strain>
    </source>
</reference>
<sequence length="422" mass="48584">MNILFVCTDNFTRSVVAELCLKHYIKENNIDSIKVASAGVRANSDTSKYSSIHFDRMRELNIDTSSFKRTPFKHNFFEYYDFIITMGIEHKKYFEETYGRKIHLFNEILLGEETSLVVPPPDKDGKYLLEINKMVDTLHEAMPLFVVKLKELQVKRKLKSIDFSNVKTEVVSLVLDDMLQHIGSNDGELRDELIYSMLGKLILGDYLKTEQMTSVLRICLSEDYLFYEVGEFNRDSVFKRAFSSLVVTLILIKDKQQPFLTTETVRETINLAISYMQQEKDVRGHVDGKGWAHAIAHGADLIDAVVNHPSFSIVKAREILNVIGNSLLCNEIYIDDEDERLTVPVVSLLQKGISEETIIDWLTSLFKETHDGLQLNDFRKRTNLSNFFKTLYFHFLFKNSGAMIRQTIESLLKNKQGTVTSL</sequence>
<evidence type="ECO:0000259" key="1">
    <source>
        <dbReference type="SMART" id="SM00226"/>
    </source>
</evidence>
<dbReference type="InterPro" id="IPR023485">
    <property type="entry name" value="Ptyr_pPase"/>
</dbReference>
<protein>
    <recommendedName>
        <fullName evidence="1">Phosphotyrosine protein phosphatase I domain-containing protein</fullName>
    </recommendedName>
</protein>
<dbReference type="Pfam" id="PF10978">
    <property type="entry name" value="DUF2785"/>
    <property type="match status" value="1"/>
</dbReference>
<dbReference type="SUPFAM" id="SSF52788">
    <property type="entry name" value="Phosphotyrosine protein phosphatases I"/>
    <property type="match status" value="1"/>
</dbReference>